<name>X1JCM5_9ZZZZ</name>
<evidence type="ECO:0000259" key="1">
    <source>
        <dbReference type="Pfam" id="PF13802"/>
    </source>
</evidence>
<evidence type="ECO:0000313" key="2">
    <source>
        <dbReference type="EMBL" id="GAH76104.1"/>
    </source>
</evidence>
<sequence length="269" mass="30615">VIRKKMMQYNEVVLPEDESKWKKMGKLSSSKVRKFDFKATLDDGEFQIKSIANGVLNVRISKQLSDIPQTDAVIQDNKSAPRLVIKKEEEKIIITQESGPTVFIVAMIDKETSQITFEDGFGFQIYTEEFPCYHEEDWYKIEKLPGVACENHYGFGEKGGPLNKRGETISFWNTDSFSYSKNDSKLYQSQPIQIVVRSNGFCYAIVYDNPNRSQIKIGDDDDCSTKYYVNGGGINYYIIVGPTVYKVFRKIADLLGRAPFPPISALGHH</sequence>
<dbReference type="GO" id="GO:0004553">
    <property type="term" value="F:hydrolase activity, hydrolyzing O-glycosyl compounds"/>
    <property type="evidence" value="ECO:0007669"/>
    <property type="project" value="TreeGrafter"/>
</dbReference>
<feature type="domain" description="Glycoside hydrolase family 31 N-terminal" evidence="1">
    <location>
        <begin position="46"/>
        <end position="215"/>
    </location>
</feature>
<dbReference type="PANTHER" id="PTHR22762:SF120">
    <property type="entry name" value="HETEROGLYCAN GLUCOSIDASE 1"/>
    <property type="match status" value="1"/>
</dbReference>
<feature type="non-terminal residue" evidence="2">
    <location>
        <position position="269"/>
    </location>
</feature>
<dbReference type="InterPro" id="IPR011013">
    <property type="entry name" value="Gal_mutarotase_sf_dom"/>
</dbReference>
<dbReference type="EMBL" id="BARU01027752">
    <property type="protein sequence ID" value="GAH76104.1"/>
    <property type="molecule type" value="Genomic_DNA"/>
</dbReference>
<dbReference type="Pfam" id="PF13802">
    <property type="entry name" value="Gal_mutarotas_2"/>
    <property type="match status" value="1"/>
</dbReference>
<organism evidence="2">
    <name type="scientific">marine sediment metagenome</name>
    <dbReference type="NCBI Taxonomy" id="412755"/>
    <lineage>
        <taxon>unclassified sequences</taxon>
        <taxon>metagenomes</taxon>
        <taxon>ecological metagenomes</taxon>
    </lineage>
</organism>
<accession>X1JCM5</accession>
<gene>
    <name evidence="2" type="ORF">S03H2_44388</name>
</gene>
<feature type="non-terminal residue" evidence="2">
    <location>
        <position position="1"/>
    </location>
</feature>
<proteinExistence type="predicted"/>
<dbReference type="SUPFAM" id="SSF74650">
    <property type="entry name" value="Galactose mutarotase-like"/>
    <property type="match status" value="1"/>
</dbReference>
<protein>
    <recommendedName>
        <fullName evidence="1">Glycoside hydrolase family 31 N-terminal domain-containing protein</fullName>
    </recommendedName>
</protein>
<dbReference type="Gene3D" id="2.60.40.1760">
    <property type="entry name" value="glycosyl hydrolase (family 31)"/>
    <property type="match status" value="1"/>
</dbReference>
<dbReference type="GO" id="GO:0030246">
    <property type="term" value="F:carbohydrate binding"/>
    <property type="evidence" value="ECO:0007669"/>
    <property type="project" value="InterPro"/>
</dbReference>
<dbReference type="GO" id="GO:0005975">
    <property type="term" value="P:carbohydrate metabolic process"/>
    <property type="evidence" value="ECO:0007669"/>
    <property type="project" value="InterPro"/>
</dbReference>
<dbReference type="PANTHER" id="PTHR22762">
    <property type="entry name" value="ALPHA-GLUCOSIDASE"/>
    <property type="match status" value="1"/>
</dbReference>
<dbReference type="CDD" id="cd14752">
    <property type="entry name" value="GH31_N"/>
    <property type="match status" value="1"/>
</dbReference>
<dbReference type="InterPro" id="IPR025887">
    <property type="entry name" value="Glyco_hydro_31_N_dom"/>
</dbReference>
<reference evidence="2" key="1">
    <citation type="journal article" date="2014" name="Front. Microbiol.">
        <title>High frequency of phylogenetically diverse reductive dehalogenase-homologous genes in deep subseafloor sedimentary metagenomes.</title>
        <authorList>
            <person name="Kawai M."/>
            <person name="Futagami T."/>
            <person name="Toyoda A."/>
            <person name="Takaki Y."/>
            <person name="Nishi S."/>
            <person name="Hori S."/>
            <person name="Arai W."/>
            <person name="Tsubouchi T."/>
            <person name="Morono Y."/>
            <person name="Uchiyama I."/>
            <person name="Ito T."/>
            <person name="Fujiyama A."/>
            <person name="Inagaki F."/>
            <person name="Takami H."/>
        </authorList>
    </citation>
    <scope>NUCLEOTIDE SEQUENCE</scope>
    <source>
        <strain evidence="2">Expedition CK06-06</strain>
    </source>
</reference>
<comment type="caution">
    <text evidence="2">The sequence shown here is derived from an EMBL/GenBank/DDBJ whole genome shotgun (WGS) entry which is preliminary data.</text>
</comment>
<dbReference type="AlphaFoldDB" id="X1JCM5"/>